<keyword evidence="2" id="KW-1185">Reference proteome</keyword>
<evidence type="ECO:0000313" key="2">
    <source>
        <dbReference type="Proteomes" id="UP000664628"/>
    </source>
</evidence>
<sequence length="195" mass="22930">MIRDKNKQISDRENIKKIANRQILMGLNLLLKPLEYEKIEGKRDKFFNRVRDTSYLSVKFRRAIIDILGSFKHSYKVDSINVERGRFILDDAIIKYNSYLDAETIIYINAIIFDDFFVSHYSFKDMELFTSAALEKYKDTTLSFDKRISSMFMSYGFYYRTSKLKKNGKSMGDYGGIVSLISKFEVLEKQISLTM</sequence>
<proteinExistence type="predicted"/>
<dbReference type="EMBL" id="JAFMYW010000006">
    <property type="protein sequence ID" value="MBO0950878.1"/>
    <property type="molecule type" value="Genomic_DNA"/>
</dbReference>
<name>A0ABS3JN25_9BACT</name>
<comment type="caution">
    <text evidence="1">The sequence shown here is derived from an EMBL/GenBank/DDBJ whole genome shotgun (WGS) entry which is preliminary data.</text>
</comment>
<gene>
    <name evidence="1" type="ORF">J2I46_19960</name>
</gene>
<reference evidence="1 2" key="1">
    <citation type="submission" date="2021-03" db="EMBL/GenBank/DDBJ databases">
        <title>Fibrella sp. HMF5405 genome sequencing and assembly.</title>
        <authorList>
            <person name="Kang H."/>
            <person name="Kim H."/>
            <person name="Bae S."/>
            <person name="Joh K."/>
        </authorList>
    </citation>
    <scope>NUCLEOTIDE SEQUENCE [LARGE SCALE GENOMIC DNA]</scope>
    <source>
        <strain evidence="1 2">HMF5405</strain>
    </source>
</reference>
<organism evidence="1 2">
    <name type="scientific">Fibrella forsythiae</name>
    <dbReference type="NCBI Taxonomy" id="2817061"/>
    <lineage>
        <taxon>Bacteria</taxon>
        <taxon>Pseudomonadati</taxon>
        <taxon>Bacteroidota</taxon>
        <taxon>Cytophagia</taxon>
        <taxon>Cytophagales</taxon>
        <taxon>Spirosomataceae</taxon>
        <taxon>Fibrella</taxon>
    </lineage>
</organism>
<evidence type="ECO:0000313" key="1">
    <source>
        <dbReference type="EMBL" id="MBO0950878.1"/>
    </source>
</evidence>
<accession>A0ABS3JN25</accession>
<protein>
    <submittedName>
        <fullName evidence="1">Uncharacterized protein</fullName>
    </submittedName>
</protein>
<dbReference type="RefSeq" id="WP_207330820.1">
    <property type="nucleotide sequence ID" value="NZ_JAFMYW010000006.1"/>
</dbReference>
<dbReference type="Proteomes" id="UP000664628">
    <property type="component" value="Unassembled WGS sequence"/>
</dbReference>